<reference evidence="1 2" key="1">
    <citation type="submission" date="2021-05" db="EMBL/GenBank/DDBJ databases">
        <title>A Polyphasic approach of four new species of the genus Ohtaekwangia: Ohtaekwangia histidinii sp. nov., Ohtaekwangia cretensis sp. nov., Ohtaekwangia indiensis sp. nov., Ohtaekwangia reichenbachii sp. nov. from diverse environment.</title>
        <authorList>
            <person name="Octaviana S."/>
        </authorList>
    </citation>
    <scope>NUCLEOTIDE SEQUENCE [LARGE SCALE GENOMIC DNA]</scope>
    <source>
        <strain evidence="1 2">PWU4</strain>
    </source>
</reference>
<sequence>MLVNETNEYYRRLTLFSKVNRVAVSFHNANPSLEAMTAIDLENDEIISFLRDLHSADVKYLLVGGFAVAFHGLVRATHDLDLWIKSEEENLRKLKEILIRHGVQGLTNARSFELIPGFTQFPLGDSGFLIDPMKSLKAFGLYDFDQCYERAAQGEYKGVSFKVISRGDLLKEKEANNRAKDQGDIEYLRSIDKK</sequence>
<dbReference type="Proteomes" id="UP001319200">
    <property type="component" value="Unassembled WGS sequence"/>
</dbReference>
<organism evidence="1 2">
    <name type="scientific">Chryseosolibacter histidini</name>
    <dbReference type="NCBI Taxonomy" id="2782349"/>
    <lineage>
        <taxon>Bacteria</taxon>
        <taxon>Pseudomonadati</taxon>
        <taxon>Bacteroidota</taxon>
        <taxon>Cytophagia</taxon>
        <taxon>Cytophagales</taxon>
        <taxon>Chryseotaleaceae</taxon>
        <taxon>Chryseosolibacter</taxon>
    </lineage>
</organism>
<name>A0AAP2GK30_9BACT</name>
<protein>
    <recommendedName>
        <fullName evidence="3">Nucleotidyltransferase family protein</fullName>
    </recommendedName>
</protein>
<comment type="caution">
    <text evidence="1">The sequence shown here is derived from an EMBL/GenBank/DDBJ whole genome shotgun (WGS) entry which is preliminary data.</text>
</comment>
<evidence type="ECO:0008006" key="3">
    <source>
        <dbReference type="Google" id="ProtNLM"/>
    </source>
</evidence>
<dbReference type="Gene3D" id="3.30.460.40">
    <property type="match status" value="1"/>
</dbReference>
<proteinExistence type="predicted"/>
<keyword evidence="2" id="KW-1185">Reference proteome</keyword>
<dbReference type="InterPro" id="IPR043519">
    <property type="entry name" value="NT_sf"/>
</dbReference>
<dbReference type="RefSeq" id="WP_254166021.1">
    <property type="nucleotide sequence ID" value="NZ_JAHESF010000019.1"/>
</dbReference>
<evidence type="ECO:0000313" key="1">
    <source>
        <dbReference type="EMBL" id="MBT1698931.1"/>
    </source>
</evidence>
<accession>A0AAP2GK30</accession>
<dbReference type="AlphaFoldDB" id="A0AAP2GK30"/>
<dbReference type="EMBL" id="JAHESF010000019">
    <property type="protein sequence ID" value="MBT1698931.1"/>
    <property type="molecule type" value="Genomic_DNA"/>
</dbReference>
<gene>
    <name evidence="1" type="ORF">KK083_18705</name>
</gene>
<evidence type="ECO:0000313" key="2">
    <source>
        <dbReference type="Proteomes" id="UP001319200"/>
    </source>
</evidence>
<dbReference type="SUPFAM" id="SSF81301">
    <property type="entry name" value="Nucleotidyltransferase"/>
    <property type="match status" value="1"/>
</dbReference>